<dbReference type="InterPro" id="IPR037479">
    <property type="entry name" value="Tauto_MSAD"/>
</dbReference>
<dbReference type="PANTHER" id="PTHR38460">
    <property type="entry name" value="TAUTOMERASE YOLI-RELATED"/>
    <property type="match status" value="1"/>
</dbReference>
<organism evidence="2 3">
    <name type="scientific">Streptomyces hyderabadensis</name>
    <dbReference type="NCBI Taxonomy" id="598549"/>
    <lineage>
        <taxon>Bacteria</taxon>
        <taxon>Bacillati</taxon>
        <taxon>Actinomycetota</taxon>
        <taxon>Actinomycetes</taxon>
        <taxon>Kitasatosporales</taxon>
        <taxon>Streptomycetaceae</taxon>
        <taxon>Streptomyces</taxon>
    </lineage>
</organism>
<accession>A0ABP9HVM3</accession>
<name>A0ABP9HVM3_9ACTN</name>
<sequence length="147" mass="16644">MPLISISLRTGTTPEYRRLVSEALHESMVDVLEIPRDDQFHVFHEVPDDNFVMQPVVFGIPRSRRTLFIQLYFNERGAEQKAELFRAIVANLRLRAGVPEEDVMLMAVETARENWWAAGRVVDPATGYDQRMTGVPGRADGDGDSGR</sequence>
<dbReference type="Gene3D" id="3.30.429.10">
    <property type="entry name" value="Macrophage Migration Inhibitory Factor"/>
    <property type="match status" value="1"/>
</dbReference>
<dbReference type="SUPFAM" id="SSF55331">
    <property type="entry name" value="Tautomerase/MIF"/>
    <property type="match status" value="1"/>
</dbReference>
<dbReference type="EMBL" id="BAABIV010000005">
    <property type="protein sequence ID" value="GAA4978974.1"/>
    <property type="molecule type" value="Genomic_DNA"/>
</dbReference>
<feature type="region of interest" description="Disordered" evidence="1">
    <location>
        <begin position="128"/>
        <end position="147"/>
    </location>
</feature>
<protein>
    <submittedName>
        <fullName evidence="2">Tautomerase family protein</fullName>
    </submittedName>
</protein>
<dbReference type="InterPro" id="IPR014347">
    <property type="entry name" value="Tautomerase/MIF_sf"/>
</dbReference>
<evidence type="ECO:0000313" key="3">
    <source>
        <dbReference type="Proteomes" id="UP001500610"/>
    </source>
</evidence>
<evidence type="ECO:0000256" key="1">
    <source>
        <dbReference type="SAM" id="MobiDB-lite"/>
    </source>
</evidence>
<proteinExistence type="predicted"/>
<gene>
    <name evidence="2" type="ORF">GCM10023257_15800</name>
</gene>
<keyword evidence="3" id="KW-1185">Reference proteome</keyword>
<comment type="caution">
    <text evidence="2">The sequence shown here is derived from an EMBL/GenBank/DDBJ whole genome shotgun (WGS) entry which is preliminary data.</text>
</comment>
<dbReference type="PANTHER" id="PTHR38460:SF1">
    <property type="entry name" value="TAUTOMERASE YOLI-RELATED"/>
    <property type="match status" value="1"/>
</dbReference>
<dbReference type="Pfam" id="PF14552">
    <property type="entry name" value="Tautomerase_2"/>
    <property type="match status" value="1"/>
</dbReference>
<dbReference type="Proteomes" id="UP001500610">
    <property type="component" value="Unassembled WGS sequence"/>
</dbReference>
<reference evidence="3" key="1">
    <citation type="journal article" date="2019" name="Int. J. Syst. Evol. Microbiol.">
        <title>The Global Catalogue of Microorganisms (GCM) 10K type strain sequencing project: providing services to taxonomists for standard genome sequencing and annotation.</title>
        <authorList>
            <consortium name="The Broad Institute Genomics Platform"/>
            <consortium name="The Broad Institute Genome Sequencing Center for Infectious Disease"/>
            <person name="Wu L."/>
            <person name="Ma J."/>
        </authorList>
    </citation>
    <scope>NUCLEOTIDE SEQUENCE [LARGE SCALE GENOMIC DNA]</scope>
    <source>
        <strain evidence="3">JCM 17657</strain>
    </source>
</reference>
<dbReference type="RefSeq" id="WP_226026772.1">
    <property type="nucleotide sequence ID" value="NZ_BAABIV010000005.1"/>
</dbReference>
<evidence type="ECO:0000313" key="2">
    <source>
        <dbReference type="EMBL" id="GAA4978974.1"/>
    </source>
</evidence>